<dbReference type="PANTHER" id="PTHR37291">
    <property type="entry name" value="5-METHYLCYTOSINE-SPECIFIC RESTRICTION ENZYME B"/>
    <property type="match status" value="1"/>
</dbReference>
<feature type="domain" description="AAA+ ATPase" evidence="1">
    <location>
        <begin position="308"/>
        <end position="472"/>
    </location>
</feature>
<dbReference type="AlphaFoldDB" id="A0A0F9RX09"/>
<protein>
    <recommendedName>
        <fullName evidence="1">AAA+ ATPase domain-containing protein</fullName>
    </recommendedName>
</protein>
<sequence length="592" mass="69110">MKNILLTDDLIHEYNIPNLIVEDDFKKDYLDPTIEELEKICSLHSEFNFEKVLTILLLILSKMKEREIAKSTHIIVLTATIIWHGMINRPRDAEYFKAEIIANKLDGLKGTALYLRRELGVGGTTIRKFDSIDDFIEKLNNPIEEAPKKKRSKEEIDQWNAIKKIIRDKIIGRSKPNPSSEEAASFLFLNKGSFNKNQIWDNIIQENLAYEGDTAKSSFEAELSKYADNSKIKKEFRRSPSLFTIIDLEKKPYELELLDNVREEIEINLVSLPWIGPKKKTLVKKDIKLKKIYENTDILEKIKKALVLKNQIILMGPPGTSKTYLAKQIALDFTEGSNDNIELIQFHPTYSYEDFVECKTISGDKDQMIKFIYEPKIFRDLCKRAKEKDENFVLILDEINRGNVEKIFGELIYGIEYREEKITTIYADAKDPLIIPDNLYIIGTMNTVDLSIAGIDAAIRRRFYVIEMKPRSQILRNWLDDKLGPDFKDFKDNLVDFMDHLNRLIKRNPSMGRYRTIGHAILMLESIKKRGSRKEEILDNLEIEWKYTIKPTILEYLSFNRTEFGIFKELFDDFFKKVRNDLVPTELITESD</sequence>
<reference evidence="2" key="1">
    <citation type="journal article" date="2015" name="Nature">
        <title>Complex archaea that bridge the gap between prokaryotes and eukaryotes.</title>
        <authorList>
            <person name="Spang A."/>
            <person name="Saw J.H."/>
            <person name="Jorgensen S.L."/>
            <person name="Zaremba-Niedzwiedzka K."/>
            <person name="Martijn J."/>
            <person name="Lind A.E."/>
            <person name="van Eijk R."/>
            <person name="Schleper C."/>
            <person name="Guy L."/>
            <person name="Ettema T.J."/>
        </authorList>
    </citation>
    <scope>NUCLEOTIDE SEQUENCE</scope>
</reference>
<dbReference type="GO" id="GO:0005524">
    <property type="term" value="F:ATP binding"/>
    <property type="evidence" value="ECO:0007669"/>
    <property type="project" value="InterPro"/>
</dbReference>
<organism evidence="2">
    <name type="scientific">marine sediment metagenome</name>
    <dbReference type="NCBI Taxonomy" id="412755"/>
    <lineage>
        <taxon>unclassified sequences</taxon>
        <taxon>metagenomes</taxon>
        <taxon>ecological metagenomes</taxon>
    </lineage>
</organism>
<evidence type="ECO:0000313" key="2">
    <source>
        <dbReference type="EMBL" id="KKN21733.1"/>
    </source>
</evidence>
<dbReference type="InterPro" id="IPR027417">
    <property type="entry name" value="P-loop_NTPase"/>
</dbReference>
<dbReference type="PANTHER" id="PTHR37291:SF1">
    <property type="entry name" value="TYPE IV METHYL-DIRECTED RESTRICTION ENZYME ECOKMCRB SUBUNIT"/>
    <property type="match status" value="1"/>
</dbReference>
<dbReference type="EMBL" id="LAZR01003124">
    <property type="protein sequence ID" value="KKN21733.1"/>
    <property type="molecule type" value="Genomic_DNA"/>
</dbReference>
<gene>
    <name evidence="2" type="ORF">LCGC14_0922340</name>
</gene>
<dbReference type="InterPro" id="IPR011704">
    <property type="entry name" value="ATPase_dyneun-rel_AAA"/>
</dbReference>
<dbReference type="InterPro" id="IPR003593">
    <property type="entry name" value="AAA+_ATPase"/>
</dbReference>
<evidence type="ECO:0000259" key="1">
    <source>
        <dbReference type="SMART" id="SM00382"/>
    </source>
</evidence>
<accession>A0A0F9RX09</accession>
<proteinExistence type="predicted"/>
<dbReference type="GO" id="GO:0016887">
    <property type="term" value="F:ATP hydrolysis activity"/>
    <property type="evidence" value="ECO:0007669"/>
    <property type="project" value="InterPro"/>
</dbReference>
<dbReference type="SMART" id="SM00382">
    <property type="entry name" value="AAA"/>
    <property type="match status" value="1"/>
</dbReference>
<dbReference type="InterPro" id="IPR052934">
    <property type="entry name" value="Methyl-DNA_Rec/Restrict_Enz"/>
</dbReference>
<dbReference type="Pfam" id="PF07728">
    <property type="entry name" value="AAA_5"/>
    <property type="match status" value="1"/>
</dbReference>
<dbReference type="Gene3D" id="3.40.50.300">
    <property type="entry name" value="P-loop containing nucleotide triphosphate hydrolases"/>
    <property type="match status" value="1"/>
</dbReference>
<name>A0A0F9RX09_9ZZZZ</name>
<comment type="caution">
    <text evidence="2">The sequence shown here is derived from an EMBL/GenBank/DDBJ whole genome shotgun (WGS) entry which is preliminary data.</text>
</comment>
<dbReference type="SUPFAM" id="SSF52540">
    <property type="entry name" value="P-loop containing nucleoside triphosphate hydrolases"/>
    <property type="match status" value="1"/>
</dbReference>